<evidence type="ECO:0000313" key="3">
    <source>
        <dbReference type="Proteomes" id="UP000471501"/>
    </source>
</evidence>
<dbReference type="AlphaFoldDB" id="A0A6I4NF93"/>
<reference evidence="2 3" key="1">
    <citation type="submission" date="2019-12" db="EMBL/GenBank/DDBJ databases">
        <authorList>
            <person name="Kim Y.S."/>
        </authorList>
    </citation>
    <scope>NUCLEOTIDE SEQUENCE [LARGE SCALE GENOMIC DNA]</scope>
    <source>
        <strain evidence="2 3">GA093</strain>
    </source>
</reference>
<comment type="caution">
    <text evidence="2">The sequence shown here is derived from an EMBL/GenBank/DDBJ whole genome shotgun (WGS) entry which is preliminary data.</text>
</comment>
<name>A0A6I4NF93_9FLAO</name>
<proteinExistence type="predicted"/>
<keyword evidence="1" id="KW-1133">Transmembrane helix</keyword>
<dbReference type="Proteomes" id="UP000471501">
    <property type="component" value="Unassembled WGS sequence"/>
</dbReference>
<feature type="transmembrane region" description="Helical" evidence="1">
    <location>
        <begin position="21"/>
        <end position="41"/>
    </location>
</feature>
<dbReference type="EMBL" id="WSTB01000001">
    <property type="protein sequence ID" value="MWB92878.1"/>
    <property type="molecule type" value="Genomic_DNA"/>
</dbReference>
<sequence length="155" mass="17696">MKNTKPNHNFLFENFTQILSKIFGNTTVIISGIVIIFVWAISGPFFGYSEIWQLAINGIILLVVLIHKMQSKNSLDIQLKLNELVASNEYSSNHLNKVRRSTEKENSIVQNYYQAIAEIAQKEALNRNANPTTEKVEIKTAKNKNIRLLEGQTIY</sequence>
<keyword evidence="3" id="KW-1185">Reference proteome</keyword>
<keyword evidence="1" id="KW-0812">Transmembrane</keyword>
<keyword evidence="1" id="KW-0472">Membrane</keyword>
<dbReference type="RefSeq" id="WP_160372823.1">
    <property type="nucleotide sequence ID" value="NZ_WSTB01000001.1"/>
</dbReference>
<feature type="transmembrane region" description="Helical" evidence="1">
    <location>
        <begin position="47"/>
        <end position="66"/>
    </location>
</feature>
<protein>
    <submittedName>
        <fullName evidence="2">Low affinity iron permease family protein</fullName>
    </submittedName>
</protein>
<evidence type="ECO:0000256" key="1">
    <source>
        <dbReference type="SAM" id="Phobius"/>
    </source>
</evidence>
<dbReference type="GO" id="GO:0055085">
    <property type="term" value="P:transmembrane transport"/>
    <property type="evidence" value="ECO:0007669"/>
    <property type="project" value="InterPro"/>
</dbReference>
<evidence type="ECO:0000313" key="2">
    <source>
        <dbReference type="EMBL" id="MWB92878.1"/>
    </source>
</evidence>
<dbReference type="InterPro" id="IPR007251">
    <property type="entry name" value="Iron_permease_Fet4"/>
</dbReference>
<gene>
    <name evidence="2" type="ORF">GON26_00715</name>
</gene>
<organism evidence="2 3">
    <name type="scientific">Flavobacterium hydrocarbonoxydans</name>
    <dbReference type="NCBI Taxonomy" id="2683249"/>
    <lineage>
        <taxon>Bacteria</taxon>
        <taxon>Pseudomonadati</taxon>
        <taxon>Bacteroidota</taxon>
        <taxon>Flavobacteriia</taxon>
        <taxon>Flavobacteriales</taxon>
        <taxon>Flavobacteriaceae</taxon>
        <taxon>Flavobacterium</taxon>
    </lineage>
</organism>
<dbReference type="Pfam" id="PF04120">
    <property type="entry name" value="Iron_permease"/>
    <property type="match status" value="1"/>
</dbReference>
<accession>A0A6I4NF93</accession>